<organism evidence="8 9">
    <name type="scientific">Tessaracoccus lubricantis</name>
    <dbReference type="NCBI Taxonomy" id="545543"/>
    <lineage>
        <taxon>Bacteria</taxon>
        <taxon>Bacillati</taxon>
        <taxon>Actinomycetota</taxon>
        <taxon>Actinomycetes</taxon>
        <taxon>Propionibacteriales</taxon>
        <taxon>Propionibacteriaceae</taxon>
        <taxon>Tessaracoccus</taxon>
    </lineage>
</organism>
<evidence type="ECO:0000256" key="6">
    <source>
        <dbReference type="SAM" id="Phobius"/>
    </source>
</evidence>
<dbReference type="PANTHER" id="PTHR35007:SF1">
    <property type="entry name" value="PILUS ASSEMBLY PROTEIN"/>
    <property type="match status" value="1"/>
</dbReference>
<evidence type="ECO:0000259" key="7">
    <source>
        <dbReference type="Pfam" id="PF00482"/>
    </source>
</evidence>
<proteinExistence type="predicted"/>
<evidence type="ECO:0000256" key="5">
    <source>
        <dbReference type="ARBA" id="ARBA00023136"/>
    </source>
</evidence>
<keyword evidence="3 6" id="KW-0812">Transmembrane</keyword>
<evidence type="ECO:0000256" key="4">
    <source>
        <dbReference type="ARBA" id="ARBA00022989"/>
    </source>
</evidence>
<protein>
    <recommendedName>
        <fullName evidence="7">Type II secretion system protein GspF domain-containing protein</fullName>
    </recommendedName>
</protein>
<evidence type="ECO:0000256" key="2">
    <source>
        <dbReference type="ARBA" id="ARBA00022475"/>
    </source>
</evidence>
<keyword evidence="2" id="KW-1003">Cell membrane</keyword>
<sequence length="301" mass="32790">MTEMQLALVAGILIATGPVLLIMRYAPRHPALGAYLDASSGSAGIMTATAGEGTGVPTSLDDRIGYWLQRRLGNRFQVPEVELEILRIPPHRFLAQKVTFAAVGLALPSVMSALLYVLGVPMPIAIPVIGSILLAVVLSFIPDYNVRDNAKKARAEFTYVLGSYMDLVAMERRAGTSPRQALEDAAEVADSWVFRRLAEELTHSRLSGIPPWERLGQLGERYMVNELTELAHIMRIAGNENAGVYETLKQRSKAMRKAHLARELSAANETSTKRSAPVAVLGLVFLALLVVPALLSMITMM</sequence>
<name>A0ABP9FP98_9ACTN</name>
<dbReference type="InterPro" id="IPR018076">
    <property type="entry name" value="T2SS_GspF_dom"/>
</dbReference>
<feature type="transmembrane region" description="Helical" evidence="6">
    <location>
        <begin position="98"/>
        <end position="118"/>
    </location>
</feature>
<comment type="caution">
    <text evidence="8">The sequence shown here is derived from an EMBL/GenBank/DDBJ whole genome shotgun (WGS) entry which is preliminary data.</text>
</comment>
<evidence type="ECO:0000256" key="3">
    <source>
        <dbReference type="ARBA" id="ARBA00022692"/>
    </source>
</evidence>
<accession>A0ABP9FP98</accession>
<dbReference type="Proteomes" id="UP001501521">
    <property type="component" value="Unassembled WGS sequence"/>
</dbReference>
<comment type="subcellular location">
    <subcellularLocation>
        <location evidence="1">Cell membrane</location>
        <topology evidence="1">Multi-pass membrane protein</topology>
    </subcellularLocation>
</comment>
<keyword evidence="5 6" id="KW-0472">Membrane</keyword>
<dbReference type="EMBL" id="BAABLV010000066">
    <property type="protein sequence ID" value="GAA4909723.1"/>
    <property type="molecule type" value="Genomic_DNA"/>
</dbReference>
<evidence type="ECO:0000256" key="1">
    <source>
        <dbReference type="ARBA" id="ARBA00004651"/>
    </source>
</evidence>
<evidence type="ECO:0000313" key="8">
    <source>
        <dbReference type="EMBL" id="GAA4909723.1"/>
    </source>
</evidence>
<gene>
    <name evidence="8" type="ORF">GCM10025789_31230</name>
</gene>
<keyword evidence="4 6" id="KW-1133">Transmembrane helix</keyword>
<reference evidence="9" key="1">
    <citation type="journal article" date="2019" name="Int. J. Syst. Evol. Microbiol.">
        <title>The Global Catalogue of Microorganisms (GCM) 10K type strain sequencing project: providing services to taxonomists for standard genome sequencing and annotation.</title>
        <authorList>
            <consortium name="The Broad Institute Genomics Platform"/>
            <consortium name="The Broad Institute Genome Sequencing Center for Infectious Disease"/>
            <person name="Wu L."/>
            <person name="Ma J."/>
        </authorList>
    </citation>
    <scope>NUCLEOTIDE SEQUENCE [LARGE SCALE GENOMIC DNA]</scope>
    <source>
        <strain evidence="9">JCM 19125</strain>
    </source>
</reference>
<feature type="transmembrane region" description="Helical" evidence="6">
    <location>
        <begin position="278"/>
        <end position="298"/>
    </location>
</feature>
<dbReference type="PANTHER" id="PTHR35007">
    <property type="entry name" value="INTEGRAL MEMBRANE PROTEIN-RELATED"/>
    <property type="match status" value="1"/>
</dbReference>
<keyword evidence="9" id="KW-1185">Reference proteome</keyword>
<dbReference type="Pfam" id="PF00482">
    <property type="entry name" value="T2SSF"/>
    <property type="match status" value="1"/>
</dbReference>
<feature type="domain" description="Type II secretion system protein GspF" evidence="7">
    <location>
        <begin position="165"/>
        <end position="292"/>
    </location>
</feature>
<evidence type="ECO:0000313" key="9">
    <source>
        <dbReference type="Proteomes" id="UP001501521"/>
    </source>
</evidence>
<feature type="transmembrane region" description="Helical" evidence="6">
    <location>
        <begin position="124"/>
        <end position="144"/>
    </location>
</feature>
<feature type="transmembrane region" description="Helical" evidence="6">
    <location>
        <begin position="6"/>
        <end position="26"/>
    </location>
</feature>